<dbReference type="InterPro" id="IPR029068">
    <property type="entry name" value="Glyas_Bleomycin-R_OHBP_Dase"/>
</dbReference>
<protein>
    <submittedName>
        <fullName evidence="3">VOC family protein</fullName>
    </submittedName>
</protein>
<dbReference type="PANTHER" id="PTHR43048">
    <property type="entry name" value="METHYLMALONYL-COA EPIMERASE"/>
    <property type="match status" value="1"/>
</dbReference>
<evidence type="ECO:0000313" key="4">
    <source>
        <dbReference type="Proteomes" id="UP000753724"/>
    </source>
</evidence>
<dbReference type="InterPro" id="IPR037523">
    <property type="entry name" value="VOC_core"/>
</dbReference>
<keyword evidence="1" id="KW-0479">Metal-binding</keyword>
<dbReference type="PANTHER" id="PTHR43048:SF3">
    <property type="entry name" value="METHYLMALONYL-COA EPIMERASE, MITOCHONDRIAL"/>
    <property type="match status" value="1"/>
</dbReference>
<evidence type="ECO:0000259" key="2">
    <source>
        <dbReference type="PROSITE" id="PS51819"/>
    </source>
</evidence>
<keyword evidence="4" id="KW-1185">Reference proteome</keyword>
<evidence type="ECO:0000313" key="3">
    <source>
        <dbReference type="EMBL" id="NBC37407.1"/>
    </source>
</evidence>
<organism evidence="3 4">
    <name type="scientific">Novosphingobium ovatum</name>
    <dbReference type="NCBI Taxonomy" id="1908523"/>
    <lineage>
        <taxon>Bacteria</taxon>
        <taxon>Pseudomonadati</taxon>
        <taxon>Pseudomonadota</taxon>
        <taxon>Alphaproteobacteria</taxon>
        <taxon>Sphingomonadales</taxon>
        <taxon>Sphingomonadaceae</taxon>
        <taxon>Novosphingobium</taxon>
    </lineage>
</organism>
<dbReference type="Gene3D" id="3.10.180.10">
    <property type="entry name" value="2,3-Dihydroxybiphenyl 1,2-Dioxygenase, domain 1"/>
    <property type="match status" value="1"/>
</dbReference>
<evidence type="ECO:0000256" key="1">
    <source>
        <dbReference type="ARBA" id="ARBA00022723"/>
    </source>
</evidence>
<gene>
    <name evidence="3" type="ORF">GTZ99_12680</name>
</gene>
<accession>A0ABW9XFT8</accession>
<dbReference type="PROSITE" id="PS51819">
    <property type="entry name" value="VOC"/>
    <property type="match status" value="1"/>
</dbReference>
<name>A0ABW9XFT8_9SPHN</name>
<reference evidence="4" key="1">
    <citation type="submission" date="2020-01" db="EMBL/GenBank/DDBJ databases">
        <title>Sphingomonas sp. strain CSW-10.</title>
        <authorList>
            <person name="Chen W.-M."/>
        </authorList>
    </citation>
    <scope>NUCLEOTIDE SEQUENCE [LARGE SCALE GENOMIC DNA]</scope>
    <source>
        <strain evidence="4">FSY-8</strain>
    </source>
</reference>
<dbReference type="EMBL" id="JAAAPO010000005">
    <property type="protein sequence ID" value="NBC37407.1"/>
    <property type="molecule type" value="Genomic_DNA"/>
</dbReference>
<comment type="caution">
    <text evidence="3">The sequence shown here is derived from an EMBL/GenBank/DDBJ whole genome shotgun (WGS) entry which is preliminary data.</text>
</comment>
<dbReference type="RefSeq" id="WP_161719458.1">
    <property type="nucleotide sequence ID" value="NZ_JAAAPO010000005.1"/>
</dbReference>
<dbReference type="Pfam" id="PF13669">
    <property type="entry name" value="Glyoxalase_4"/>
    <property type="match status" value="1"/>
</dbReference>
<sequence length="157" mass="17233">MLDYTRVFHTGVLTDDLEAACAFYSQAFGITFAEPYEFDALPIWTPERGLHHVRNRFTYSVEGPIHLELQGGEPGSFYDPAASRGDHIGLWVSDVPATVEGLIAQGWEVIAAGAAPEDGWGLFTYLRPAQGGMAVEVVSETLQPVFARWFRGEGLSL</sequence>
<proteinExistence type="predicted"/>
<dbReference type="InterPro" id="IPR051785">
    <property type="entry name" value="MMCE/EMCE_epimerase"/>
</dbReference>
<dbReference type="Proteomes" id="UP000753724">
    <property type="component" value="Unassembled WGS sequence"/>
</dbReference>
<dbReference type="SUPFAM" id="SSF54593">
    <property type="entry name" value="Glyoxalase/Bleomycin resistance protein/Dihydroxybiphenyl dioxygenase"/>
    <property type="match status" value="1"/>
</dbReference>
<feature type="domain" description="VOC" evidence="2">
    <location>
        <begin position="6"/>
        <end position="140"/>
    </location>
</feature>